<evidence type="ECO:0000313" key="5">
    <source>
        <dbReference type="Proteomes" id="UP001589865"/>
    </source>
</evidence>
<dbReference type="InterPro" id="IPR019734">
    <property type="entry name" value="TPR_rpt"/>
</dbReference>
<gene>
    <name evidence="4" type="ORF">ACFFGY_14400</name>
</gene>
<dbReference type="InterPro" id="IPR013105">
    <property type="entry name" value="TPR_2"/>
</dbReference>
<name>A0ABV6JYP6_9PROT</name>
<protein>
    <submittedName>
        <fullName evidence="4">Tetratricopeptide repeat protein</fullName>
    </submittedName>
</protein>
<dbReference type="EMBL" id="JBHLUN010000009">
    <property type="protein sequence ID" value="MFC0409441.1"/>
    <property type="molecule type" value="Genomic_DNA"/>
</dbReference>
<keyword evidence="1" id="KW-0677">Repeat</keyword>
<dbReference type="Proteomes" id="UP001589865">
    <property type="component" value="Unassembled WGS sequence"/>
</dbReference>
<evidence type="ECO:0000256" key="2">
    <source>
        <dbReference type="ARBA" id="ARBA00022803"/>
    </source>
</evidence>
<evidence type="ECO:0000256" key="1">
    <source>
        <dbReference type="ARBA" id="ARBA00022737"/>
    </source>
</evidence>
<dbReference type="PANTHER" id="PTHR44858">
    <property type="entry name" value="TETRATRICOPEPTIDE REPEAT PROTEIN 6"/>
    <property type="match status" value="1"/>
</dbReference>
<proteinExistence type="predicted"/>
<comment type="caution">
    <text evidence="4">The sequence shown here is derived from an EMBL/GenBank/DDBJ whole genome shotgun (WGS) entry which is preliminary data.</text>
</comment>
<dbReference type="Pfam" id="PF07719">
    <property type="entry name" value="TPR_2"/>
    <property type="match status" value="1"/>
</dbReference>
<feature type="repeat" description="TPR" evidence="3">
    <location>
        <begin position="193"/>
        <end position="226"/>
    </location>
</feature>
<dbReference type="InterPro" id="IPR050498">
    <property type="entry name" value="Ycf3"/>
</dbReference>
<sequence length="280" mass="29534">MRRPFRTLLLGAFAAAVLAAAAGGGVYLQRRGAAPVPAATEESLPIPPEPPLVEDSPEYVRCLALVRSDPQEALSTAEAWIANGGTDGARHCQALSLLATGEPERAAPRLEELGTHAGISNTARAAIYGQAGQAWMAAGDVNRAYGAVTLALSLTPNDPDLLVDRAAAAGALGRFNEALDDATHATTLDADRPDAWVYRAAALRHLNRTQEALRDVERALNIEPDNAEALLERGILRQLNSDMEGARQDWERAITAAPDSAAAELAQQNLELSEAGPAAR</sequence>
<feature type="repeat" description="TPR" evidence="3">
    <location>
        <begin position="125"/>
        <end position="158"/>
    </location>
</feature>
<keyword evidence="5" id="KW-1185">Reference proteome</keyword>
<evidence type="ECO:0000256" key="3">
    <source>
        <dbReference type="PROSITE-ProRule" id="PRU00339"/>
    </source>
</evidence>
<dbReference type="PROSITE" id="PS50005">
    <property type="entry name" value="TPR"/>
    <property type="match status" value="3"/>
</dbReference>
<dbReference type="SUPFAM" id="SSF48452">
    <property type="entry name" value="TPR-like"/>
    <property type="match status" value="1"/>
</dbReference>
<reference evidence="4 5" key="1">
    <citation type="submission" date="2024-09" db="EMBL/GenBank/DDBJ databases">
        <authorList>
            <person name="Sun Q."/>
            <person name="Mori K."/>
        </authorList>
    </citation>
    <scope>NUCLEOTIDE SEQUENCE [LARGE SCALE GENOMIC DNA]</scope>
    <source>
        <strain evidence="4 5">TBRC 5777</strain>
    </source>
</reference>
<evidence type="ECO:0000313" key="4">
    <source>
        <dbReference type="EMBL" id="MFC0409441.1"/>
    </source>
</evidence>
<organism evidence="4 5">
    <name type="scientific">Roseomonas elaeocarpi</name>
    <dbReference type="NCBI Taxonomy" id="907779"/>
    <lineage>
        <taxon>Bacteria</taxon>
        <taxon>Pseudomonadati</taxon>
        <taxon>Pseudomonadota</taxon>
        <taxon>Alphaproteobacteria</taxon>
        <taxon>Acetobacterales</taxon>
        <taxon>Roseomonadaceae</taxon>
        <taxon>Roseomonas</taxon>
    </lineage>
</organism>
<dbReference type="PANTHER" id="PTHR44858:SF1">
    <property type="entry name" value="UDP-N-ACETYLGLUCOSAMINE--PEPTIDE N-ACETYLGLUCOSAMINYLTRANSFERASE SPINDLY-RELATED"/>
    <property type="match status" value="1"/>
</dbReference>
<dbReference type="RefSeq" id="WP_377045184.1">
    <property type="nucleotide sequence ID" value="NZ_JBHLUN010000009.1"/>
</dbReference>
<dbReference type="SMART" id="SM00028">
    <property type="entry name" value="TPR"/>
    <property type="match status" value="4"/>
</dbReference>
<dbReference type="InterPro" id="IPR011990">
    <property type="entry name" value="TPR-like_helical_dom_sf"/>
</dbReference>
<keyword evidence="2 3" id="KW-0802">TPR repeat</keyword>
<accession>A0ABV6JYP6</accession>
<dbReference type="Gene3D" id="1.25.40.10">
    <property type="entry name" value="Tetratricopeptide repeat domain"/>
    <property type="match status" value="2"/>
</dbReference>
<feature type="repeat" description="TPR" evidence="3">
    <location>
        <begin position="227"/>
        <end position="260"/>
    </location>
</feature>